<feature type="transmembrane region" description="Helical" evidence="20">
    <location>
        <begin position="930"/>
        <end position="950"/>
    </location>
</feature>
<evidence type="ECO:0000256" key="4">
    <source>
        <dbReference type="ARBA" id="ARBA00022553"/>
    </source>
</evidence>
<dbReference type="PROSITE" id="PS00107">
    <property type="entry name" value="PROTEIN_KINASE_ATP"/>
    <property type="match status" value="1"/>
</dbReference>
<evidence type="ECO:0000259" key="21">
    <source>
        <dbReference type="PROSITE" id="PS50011"/>
    </source>
</evidence>
<dbReference type="Pfam" id="PF10250">
    <property type="entry name" value="O-FucT"/>
    <property type="match status" value="1"/>
</dbReference>
<evidence type="ECO:0000256" key="9">
    <source>
        <dbReference type="ARBA" id="ARBA00022840"/>
    </source>
</evidence>
<comment type="subcellular location">
    <subcellularLocation>
        <location evidence="1">Membrane</location>
        <topology evidence="1">Multi-pass membrane protein</topology>
    </subcellularLocation>
</comment>
<evidence type="ECO:0000256" key="12">
    <source>
        <dbReference type="ARBA" id="ARBA00023253"/>
    </source>
</evidence>
<proteinExistence type="inferred from homology"/>
<organism evidence="22 23">
    <name type="scientific">Oikopleura dioica</name>
    <name type="common">Tunicate</name>
    <dbReference type="NCBI Taxonomy" id="34765"/>
    <lineage>
        <taxon>Eukaryota</taxon>
        <taxon>Metazoa</taxon>
        <taxon>Chordata</taxon>
        <taxon>Tunicata</taxon>
        <taxon>Appendicularia</taxon>
        <taxon>Copelata</taxon>
        <taxon>Oikopleuridae</taxon>
        <taxon>Oikopleura</taxon>
    </lineage>
</organism>
<evidence type="ECO:0000256" key="16">
    <source>
        <dbReference type="ARBA" id="ARBA00048647"/>
    </source>
</evidence>
<dbReference type="InterPro" id="IPR023271">
    <property type="entry name" value="Aquaporin-like"/>
</dbReference>
<keyword evidence="10 20" id="KW-1133">Transmembrane helix</keyword>
<keyword evidence="23" id="KW-1185">Reference proteome</keyword>
<keyword evidence="8" id="KW-0418">Kinase</keyword>
<keyword evidence="4" id="KW-0597">Phosphoprotein</keyword>
<dbReference type="CDD" id="cd00333">
    <property type="entry name" value="MIP"/>
    <property type="match status" value="1"/>
</dbReference>
<keyword evidence="12" id="KW-0294">Fucose metabolism</keyword>
<comment type="catalytic activity">
    <reaction evidence="16">
        <text>L-seryl-[protein] + GDP-beta-L-fucose = 3-O-(alpha-L-fucosyl)-L-seryl-[protein] + GDP + H(+)</text>
        <dbReference type="Rhea" id="RHEA:63644"/>
        <dbReference type="Rhea" id="RHEA-COMP:9863"/>
        <dbReference type="Rhea" id="RHEA-COMP:17914"/>
        <dbReference type="ChEBI" id="CHEBI:15378"/>
        <dbReference type="ChEBI" id="CHEBI:29999"/>
        <dbReference type="ChEBI" id="CHEBI:57273"/>
        <dbReference type="ChEBI" id="CHEBI:58189"/>
        <dbReference type="ChEBI" id="CHEBI:189632"/>
        <dbReference type="EC" id="2.4.1.221"/>
    </reaction>
    <physiologicalReaction direction="left-to-right" evidence="16">
        <dbReference type="Rhea" id="RHEA:63645"/>
    </physiologicalReaction>
</comment>
<keyword evidence="9 18" id="KW-0067">ATP-binding</keyword>
<dbReference type="InterPro" id="IPR017441">
    <property type="entry name" value="Protein_kinase_ATP_BS"/>
</dbReference>
<dbReference type="PRINTS" id="PR00783">
    <property type="entry name" value="MINTRINSICP"/>
</dbReference>
<evidence type="ECO:0000256" key="11">
    <source>
        <dbReference type="ARBA" id="ARBA00023136"/>
    </source>
</evidence>
<dbReference type="SMART" id="SM00220">
    <property type="entry name" value="S_TKc"/>
    <property type="match status" value="1"/>
</dbReference>
<dbReference type="Pfam" id="PF00230">
    <property type="entry name" value="MIP"/>
    <property type="match status" value="1"/>
</dbReference>
<evidence type="ECO:0000256" key="14">
    <source>
        <dbReference type="ARBA" id="ARBA00047273"/>
    </source>
</evidence>
<keyword evidence="5" id="KW-0808">Transferase</keyword>
<gene>
    <name evidence="22" type="ORF">OKIOD_LOCUS16492</name>
</gene>
<feature type="binding site" evidence="18">
    <location>
        <position position="80"/>
    </location>
    <ligand>
        <name>ATP</name>
        <dbReference type="ChEBI" id="CHEBI:30616"/>
    </ligand>
</feature>
<dbReference type="Gene3D" id="3.30.200.20">
    <property type="entry name" value="Phosphorylase Kinase, domain 1"/>
    <property type="match status" value="1"/>
</dbReference>
<comment type="catalytic activity">
    <reaction evidence="15">
        <text>L-threonyl-[protein] + ATP = O-phospho-L-threonyl-[protein] + ADP + H(+)</text>
        <dbReference type="Rhea" id="RHEA:46608"/>
        <dbReference type="Rhea" id="RHEA-COMP:11060"/>
        <dbReference type="Rhea" id="RHEA-COMP:11605"/>
        <dbReference type="ChEBI" id="CHEBI:15378"/>
        <dbReference type="ChEBI" id="CHEBI:30013"/>
        <dbReference type="ChEBI" id="CHEBI:30616"/>
        <dbReference type="ChEBI" id="CHEBI:61977"/>
        <dbReference type="ChEBI" id="CHEBI:456216"/>
        <dbReference type="EC" id="2.7.11.1"/>
    </reaction>
</comment>
<evidence type="ECO:0000313" key="23">
    <source>
        <dbReference type="Proteomes" id="UP001158576"/>
    </source>
</evidence>
<dbReference type="Gene3D" id="1.20.1080.10">
    <property type="entry name" value="Glycerol uptake facilitator protein"/>
    <property type="match status" value="1"/>
</dbReference>
<accession>A0ABN7TBQ0</accession>
<keyword evidence="13" id="KW-0119">Carbohydrate metabolism</keyword>
<dbReference type="InterPro" id="IPR011009">
    <property type="entry name" value="Kinase-like_dom_sf"/>
</dbReference>
<dbReference type="EMBL" id="OU015567">
    <property type="protein sequence ID" value="CAG5113637.1"/>
    <property type="molecule type" value="Genomic_DNA"/>
</dbReference>
<reference evidence="22 23" key="1">
    <citation type="submission" date="2021-04" db="EMBL/GenBank/DDBJ databases">
        <authorList>
            <person name="Bliznina A."/>
        </authorList>
    </citation>
    <scope>NUCLEOTIDE SEQUENCE [LARGE SCALE GENOMIC DNA]</scope>
</reference>
<evidence type="ECO:0000256" key="1">
    <source>
        <dbReference type="ARBA" id="ARBA00004141"/>
    </source>
</evidence>
<evidence type="ECO:0000256" key="19">
    <source>
        <dbReference type="SAM" id="MobiDB-lite"/>
    </source>
</evidence>
<evidence type="ECO:0000256" key="10">
    <source>
        <dbReference type="ARBA" id="ARBA00022989"/>
    </source>
</evidence>
<evidence type="ECO:0000256" key="18">
    <source>
        <dbReference type="PROSITE-ProRule" id="PRU10141"/>
    </source>
</evidence>
<evidence type="ECO:0000256" key="13">
    <source>
        <dbReference type="ARBA" id="ARBA00023277"/>
    </source>
</evidence>
<feature type="domain" description="Protein kinase" evidence="21">
    <location>
        <begin position="47"/>
        <end position="309"/>
    </location>
</feature>
<evidence type="ECO:0000256" key="15">
    <source>
        <dbReference type="ARBA" id="ARBA00047899"/>
    </source>
</evidence>
<dbReference type="NCBIfam" id="TIGR00861">
    <property type="entry name" value="MIP"/>
    <property type="match status" value="1"/>
</dbReference>
<dbReference type="InterPro" id="IPR008271">
    <property type="entry name" value="Ser/Thr_kinase_AS"/>
</dbReference>
<dbReference type="SUPFAM" id="SSF81338">
    <property type="entry name" value="Aquaporin-like"/>
    <property type="match status" value="1"/>
</dbReference>
<comment type="similarity">
    <text evidence="2">Belongs to the protein kinase superfamily. CAMK Ser/Thr protein kinase family.</text>
</comment>
<dbReference type="Proteomes" id="UP001158576">
    <property type="component" value="Chromosome 2"/>
</dbReference>
<dbReference type="InterPro" id="IPR027442">
    <property type="entry name" value="MAPKAPK_C"/>
</dbReference>
<dbReference type="InterPro" id="IPR000425">
    <property type="entry name" value="MIP"/>
</dbReference>
<dbReference type="Pfam" id="PF00069">
    <property type="entry name" value="Pkinase"/>
    <property type="match status" value="1"/>
</dbReference>
<evidence type="ECO:0000256" key="20">
    <source>
        <dbReference type="SAM" id="Phobius"/>
    </source>
</evidence>
<dbReference type="CDD" id="cd14089">
    <property type="entry name" value="STKc_MAPKAPK"/>
    <property type="match status" value="1"/>
</dbReference>
<keyword evidence="6 20" id="KW-0812">Transmembrane</keyword>
<keyword evidence="11 20" id="KW-0472">Membrane</keyword>
<dbReference type="Gene3D" id="1.10.510.10">
    <property type="entry name" value="Transferase(Phosphotransferase) domain 1"/>
    <property type="match status" value="1"/>
</dbReference>
<dbReference type="PROSITE" id="PS50011">
    <property type="entry name" value="PROTEIN_KINASE_DOM"/>
    <property type="match status" value="1"/>
</dbReference>
<dbReference type="InterPro" id="IPR019378">
    <property type="entry name" value="GDP-Fuc_O-FucTrfase"/>
</dbReference>
<dbReference type="InterPro" id="IPR000719">
    <property type="entry name" value="Prot_kinase_dom"/>
</dbReference>
<evidence type="ECO:0000313" key="22">
    <source>
        <dbReference type="EMBL" id="CAG5113637.1"/>
    </source>
</evidence>
<feature type="region of interest" description="Disordered" evidence="19">
    <location>
        <begin position="1027"/>
        <end position="1048"/>
    </location>
</feature>
<dbReference type="PANTHER" id="PTHR24349">
    <property type="entry name" value="SERINE/THREONINE-PROTEIN KINASE"/>
    <property type="match status" value="1"/>
</dbReference>
<name>A0ABN7TBQ0_OIKDI</name>
<evidence type="ECO:0000256" key="2">
    <source>
        <dbReference type="ARBA" id="ARBA00006692"/>
    </source>
</evidence>
<evidence type="ECO:0000256" key="6">
    <source>
        <dbReference type="ARBA" id="ARBA00022692"/>
    </source>
</evidence>
<evidence type="ECO:0000256" key="7">
    <source>
        <dbReference type="ARBA" id="ARBA00022741"/>
    </source>
</evidence>
<dbReference type="SUPFAM" id="SSF56112">
    <property type="entry name" value="Protein kinase-like (PK-like)"/>
    <property type="match status" value="1"/>
</dbReference>
<sequence>MSGWGMDQRSANQQNIQFNHLSQKDLPTFLQALGIGFSKNTVTEDYQLTREKLGTGINGSVVKVIHRQTGAEGALKIIIKESRNSELEVKLHAYASQCENVVRILDVYENIYRQRPCYLLIMECMPGGELFDRIQNTTQTKITERDAADIMRQIGNAVMFLHRRNIAHRDLKPENLLYSERNFQSLLKLTDFGFAKEVTQKGLETPCFTPYYAAPEVLNEKQRYDMSCDVWSMGVIMYVLLCGYPPFYSDHGFSISPGMKKRIRQGEYTFPDKEWKNISLTAKDLIKRMLTVDVNKRIDIYEFMNSPWVANVREVPSTPLFTSANMMEDPDCYRETQREMESALQTMRVDNKVKIRDVKHSKNRLIERRKQKKMEAGAAPQQKVTACPNFTIAWEDSITPKFNLRKGHFLTAAFSYGPNNQLRGFRETVMLAIITNRTLIVPPFYKHGRNDKLAVEEPIAQPSLRVDIKSLRELIPVVDGHKVANTCDYAFDALFMAGKNYCKDGKLKSIADFTGFFKFGPMQLAKNTGKHDCSVRVPTYPTGVDSMKKPLRYSQNHTMIAELYDSKEKCPLWLFPYRTIDFDRLSIPNPPRESDNFKFLQKIVSATQRPEFIRNVAAKFLQRSDLGSEYMAIHWRYSHGDWFNHCERGSRKRRGDDIEEDGACTMARVLMDEPEKVADYLAEYVRMSYGRVKSIYFACPPTEMEFILKIRKILRKDGVKVYTAREMIGFLDKNFVHCDEFAMNKYELLSLIEQEICSRSSTFLRASGSSWSLNVHYERILSEDGLEYKKTDMRNMDFFSGTWLGINLCYGIAVALAVYVCGKVSGGHVNPAVTIVEAIEGRLAIKEACFYVIGQVIGGFVSGGAVYMLYADMEKTAETSGIFATYPRNDVSMAQGFANEVIGALFLLLFVRSVTDKNNNGAPAGLEPFFIGGIVFAIGAALGVNTGYALNPARDLGPRLFTFVAGWPTVFTRGNNLYECHFWIPIVGPIVGAVLGSKELSTNNQKLYSVSIGTELERQQISATEGTYRKVSDSRRDEEAKINEESDI</sequence>
<comment type="catalytic activity">
    <reaction evidence="14">
        <text>L-threonyl-[protein] + GDP-beta-L-fucose = 3-O-(alpha-L-fucosyl)-L-threonyl-[protein] + GDP + H(+)</text>
        <dbReference type="Rhea" id="RHEA:70491"/>
        <dbReference type="Rhea" id="RHEA-COMP:11060"/>
        <dbReference type="Rhea" id="RHEA-COMP:17915"/>
        <dbReference type="ChEBI" id="CHEBI:15378"/>
        <dbReference type="ChEBI" id="CHEBI:30013"/>
        <dbReference type="ChEBI" id="CHEBI:57273"/>
        <dbReference type="ChEBI" id="CHEBI:58189"/>
        <dbReference type="ChEBI" id="CHEBI:189631"/>
        <dbReference type="EC" id="2.4.1.221"/>
    </reaction>
    <physiologicalReaction direction="left-to-right" evidence="14">
        <dbReference type="Rhea" id="RHEA:70492"/>
    </physiologicalReaction>
</comment>
<feature type="transmembrane region" description="Helical" evidence="20">
    <location>
        <begin position="798"/>
        <end position="820"/>
    </location>
</feature>
<dbReference type="PROSITE" id="PS00108">
    <property type="entry name" value="PROTEIN_KINASE_ST"/>
    <property type="match status" value="1"/>
</dbReference>
<keyword evidence="3" id="KW-0723">Serine/threonine-protein kinase</keyword>
<dbReference type="Gene3D" id="4.10.1170.10">
    <property type="entry name" value="MAP kinase activated protein kinase 2"/>
    <property type="match status" value="1"/>
</dbReference>
<dbReference type="InterPro" id="IPR050205">
    <property type="entry name" value="CDPK_Ser/Thr_kinases"/>
</dbReference>
<feature type="transmembrane region" description="Helical" evidence="20">
    <location>
        <begin position="850"/>
        <end position="870"/>
    </location>
</feature>
<dbReference type="CDD" id="cd11296">
    <property type="entry name" value="O-FucT_like"/>
    <property type="match status" value="1"/>
</dbReference>
<comment type="catalytic activity">
    <reaction evidence="17">
        <text>L-seryl-[protein] + ATP = O-phospho-L-seryl-[protein] + ADP + H(+)</text>
        <dbReference type="Rhea" id="RHEA:17989"/>
        <dbReference type="Rhea" id="RHEA-COMP:9863"/>
        <dbReference type="Rhea" id="RHEA-COMP:11604"/>
        <dbReference type="ChEBI" id="CHEBI:15378"/>
        <dbReference type="ChEBI" id="CHEBI:29999"/>
        <dbReference type="ChEBI" id="CHEBI:30616"/>
        <dbReference type="ChEBI" id="CHEBI:83421"/>
        <dbReference type="ChEBI" id="CHEBI:456216"/>
        <dbReference type="EC" id="2.7.11.1"/>
    </reaction>
</comment>
<feature type="transmembrane region" description="Helical" evidence="20">
    <location>
        <begin position="891"/>
        <end position="910"/>
    </location>
</feature>
<evidence type="ECO:0000256" key="17">
    <source>
        <dbReference type="ARBA" id="ARBA00048679"/>
    </source>
</evidence>
<evidence type="ECO:0000256" key="5">
    <source>
        <dbReference type="ARBA" id="ARBA00022679"/>
    </source>
</evidence>
<protein>
    <submittedName>
        <fullName evidence="22">Oidioi.mRNA.OKI2018_I69.chr2.g7727.t1.cds</fullName>
    </submittedName>
</protein>
<keyword evidence="7 18" id="KW-0547">Nucleotide-binding</keyword>
<dbReference type="Gene3D" id="3.40.50.11350">
    <property type="match status" value="1"/>
</dbReference>
<evidence type="ECO:0000256" key="8">
    <source>
        <dbReference type="ARBA" id="ARBA00022777"/>
    </source>
</evidence>
<evidence type="ECO:0000256" key="3">
    <source>
        <dbReference type="ARBA" id="ARBA00022527"/>
    </source>
</evidence>